<reference evidence="2" key="2">
    <citation type="submission" date="2023-02" db="EMBL/GenBank/DDBJ databases">
        <authorList>
            <person name="Rayyan A."/>
            <person name="Meyer T."/>
            <person name="Kyndt J.A."/>
        </authorList>
    </citation>
    <scope>NUCLEOTIDE SEQUENCE</scope>
    <source>
        <strain evidence="2">DSM 9987</strain>
    </source>
</reference>
<evidence type="ECO:0000313" key="3">
    <source>
        <dbReference type="Proteomes" id="UP001165652"/>
    </source>
</evidence>
<evidence type="ECO:0000256" key="1">
    <source>
        <dbReference type="SAM" id="MobiDB-lite"/>
    </source>
</evidence>
<protein>
    <recommendedName>
        <fullName evidence="4">Ribbon-helix-helix protein CopG domain-containing protein</fullName>
    </recommendedName>
</protein>
<dbReference type="RefSeq" id="WP_272780006.1">
    <property type="nucleotide sequence ID" value="NZ_JAQQLI010000062.1"/>
</dbReference>
<dbReference type="SUPFAM" id="SSF47598">
    <property type="entry name" value="Ribbon-helix-helix"/>
    <property type="match status" value="1"/>
</dbReference>
<comment type="caution">
    <text evidence="2">The sequence shown here is derived from an EMBL/GenBank/DDBJ whole genome shotgun (WGS) entry which is preliminary data.</text>
</comment>
<sequence>MKNVTITLPDDVLARARVEAARQGKSLSRYVSEIVEERCRGSDDLLAALEPYLSGPGFPGASKDWPTREEIYAEREEELVRRYESHRLRDRSERAGEAGEVRGMAEGDDQDPYAGPQPSKPE</sequence>
<evidence type="ECO:0000313" key="2">
    <source>
        <dbReference type="EMBL" id="MDC7789152.1"/>
    </source>
</evidence>
<reference evidence="2" key="1">
    <citation type="journal article" date="2023" name="Microbiol Resour">
        <title>Genome Sequences of Rhodoplanes serenus and Two Thermotolerant Strains, Rhodoplanes tepidamans and 'Rhodoplanes cryptolactis,' Further Refine the Genus.</title>
        <authorList>
            <person name="Rayyan A.A."/>
            <person name="Kyndt J.A."/>
        </authorList>
    </citation>
    <scope>NUCLEOTIDE SEQUENCE</scope>
    <source>
        <strain evidence="2">DSM 9987</strain>
    </source>
</reference>
<dbReference type="Proteomes" id="UP001165652">
    <property type="component" value="Unassembled WGS sequence"/>
</dbReference>
<organism evidence="2 3">
    <name type="scientific">Rhodoplanes tepidamans</name>
    <name type="common">Rhodoplanes cryptolactis</name>
    <dbReference type="NCBI Taxonomy" id="200616"/>
    <lineage>
        <taxon>Bacteria</taxon>
        <taxon>Pseudomonadati</taxon>
        <taxon>Pseudomonadota</taxon>
        <taxon>Alphaproteobacteria</taxon>
        <taxon>Hyphomicrobiales</taxon>
        <taxon>Nitrobacteraceae</taxon>
        <taxon>Rhodoplanes</taxon>
    </lineage>
</organism>
<dbReference type="InterPro" id="IPR010985">
    <property type="entry name" value="Ribbon_hlx_hlx"/>
</dbReference>
<accession>A0ABT5JHS6</accession>
<feature type="compositionally biased region" description="Basic and acidic residues" evidence="1">
    <location>
        <begin position="82"/>
        <end position="105"/>
    </location>
</feature>
<gene>
    <name evidence="2" type="ORF">PQJ73_26020</name>
</gene>
<dbReference type="EMBL" id="JAQQLI010000062">
    <property type="protein sequence ID" value="MDC7789152.1"/>
    <property type="molecule type" value="Genomic_DNA"/>
</dbReference>
<name>A0ABT5JHS6_RHOTP</name>
<feature type="region of interest" description="Disordered" evidence="1">
    <location>
        <begin position="82"/>
        <end position="122"/>
    </location>
</feature>
<proteinExistence type="predicted"/>
<keyword evidence="3" id="KW-1185">Reference proteome</keyword>
<evidence type="ECO:0008006" key="4">
    <source>
        <dbReference type="Google" id="ProtNLM"/>
    </source>
</evidence>